<dbReference type="OrthoDB" id="6095590at2759"/>
<dbReference type="Proteomes" id="UP000005408">
    <property type="component" value="Unassembled WGS sequence"/>
</dbReference>
<keyword evidence="1" id="KW-0812">Transmembrane</keyword>
<proteinExistence type="predicted"/>
<dbReference type="OMA" id="HFPERIA"/>
<dbReference type="KEGG" id="crg:117684750"/>
<keyword evidence="1" id="KW-0472">Membrane</keyword>
<dbReference type="EnsemblMetazoa" id="G2392.1">
    <property type="protein sequence ID" value="G2392.1:cds"/>
    <property type="gene ID" value="G2392"/>
</dbReference>
<keyword evidence="1" id="KW-1133">Transmembrane helix</keyword>
<evidence type="ECO:0000313" key="2">
    <source>
        <dbReference type="EnsemblMetazoa" id="G2392.1:cds"/>
    </source>
</evidence>
<sequence length="313" mass="34995">MGVASRLKITLAVLSVAFILKMVIFFSPGWAIVNIHFPERIAGDLMEESFEEINSKDHKPGDPVAMPYDKEGIVEGHRLSISMGLWYFVTCVYYKQPRSMFYRKECFHSTYSSAEEEMKNLPKNSPYVRGTYQKIHYITKFGLLEFQIETGLAVVCSVLGVLTTALYYRTQGNKRSVGLAACVSCLLTGVLFWIAVGKISMSLLHLHEMIDMYYGGNMYGIFVPIPWCLVLGALTSSIFLAGAVVHLFIVSRDPDNKKKPTVYSTSSEKSSPAIPVVTTGFYPIEKTDLPPFEVNLTEDPMPGGFPLPNKQKL</sequence>
<accession>A0A8W8KHK4</accession>
<dbReference type="GeneID" id="117684750"/>
<feature type="transmembrane region" description="Helical" evidence="1">
    <location>
        <begin position="221"/>
        <end position="249"/>
    </location>
</feature>
<dbReference type="RefSeq" id="XP_034313997.1">
    <property type="nucleotide sequence ID" value="XM_034458106.2"/>
</dbReference>
<feature type="transmembrane region" description="Helical" evidence="1">
    <location>
        <begin position="177"/>
        <end position="201"/>
    </location>
</feature>
<protein>
    <submittedName>
        <fullName evidence="2">Uncharacterized protein</fullName>
    </submittedName>
</protein>
<evidence type="ECO:0000256" key="1">
    <source>
        <dbReference type="SAM" id="Phobius"/>
    </source>
</evidence>
<evidence type="ECO:0000313" key="3">
    <source>
        <dbReference type="Proteomes" id="UP000005408"/>
    </source>
</evidence>
<dbReference type="EnsemblMetazoa" id="G2392.3">
    <property type="protein sequence ID" value="G2392.3:cds"/>
    <property type="gene ID" value="G2392"/>
</dbReference>
<organism evidence="2 3">
    <name type="scientific">Magallana gigas</name>
    <name type="common">Pacific oyster</name>
    <name type="synonym">Crassostrea gigas</name>
    <dbReference type="NCBI Taxonomy" id="29159"/>
    <lineage>
        <taxon>Eukaryota</taxon>
        <taxon>Metazoa</taxon>
        <taxon>Spiralia</taxon>
        <taxon>Lophotrochozoa</taxon>
        <taxon>Mollusca</taxon>
        <taxon>Bivalvia</taxon>
        <taxon>Autobranchia</taxon>
        <taxon>Pteriomorphia</taxon>
        <taxon>Ostreida</taxon>
        <taxon>Ostreoidea</taxon>
        <taxon>Ostreidae</taxon>
        <taxon>Magallana</taxon>
    </lineage>
</organism>
<dbReference type="AlphaFoldDB" id="A0A8W8KHK4"/>
<keyword evidence="3" id="KW-1185">Reference proteome</keyword>
<feature type="transmembrane region" description="Helical" evidence="1">
    <location>
        <begin position="12"/>
        <end position="33"/>
    </location>
</feature>
<reference evidence="2" key="1">
    <citation type="submission" date="2022-08" db="UniProtKB">
        <authorList>
            <consortium name="EnsemblMetazoa"/>
        </authorList>
    </citation>
    <scope>IDENTIFICATION</scope>
    <source>
        <strain evidence="2">05x7-T-G4-1.051#20</strain>
    </source>
</reference>
<name>A0A8W8KHK4_MAGGI</name>